<evidence type="ECO:0000256" key="1">
    <source>
        <dbReference type="SAM" id="Phobius"/>
    </source>
</evidence>
<reference evidence="2 3" key="1">
    <citation type="submission" date="2019-01" db="EMBL/GenBank/DDBJ databases">
        <title>Complete genome sequence of Cohnella hallensis HS21 isolated from Korean fir (Abies koreana) rhizospheric soil.</title>
        <authorList>
            <person name="Jiang L."/>
            <person name="Kang S.W."/>
            <person name="Kim S."/>
            <person name="Jung J."/>
            <person name="Kim C.Y."/>
            <person name="Kim D.H."/>
            <person name="Kim S.W."/>
            <person name="Lee J."/>
        </authorList>
    </citation>
    <scope>NUCLEOTIDE SEQUENCE [LARGE SCALE GENOMIC DNA]</scope>
    <source>
        <strain evidence="2 3">HS21</strain>
    </source>
</reference>
<dbReference type="KEGG" id="cohn:KCTCHS21_43840"/>
<organism evidence="2 3">
    <name type="scientific">Cohnella abietis</name>
    <dbReference type="NCBI Taxonomy" id="2507935"/>
    <lineage>
        <taxon>Bacteria</taxon>
        <taxon>Bacillati</taxon>
        <taxon>Bacillota</taxon>
        <taxon>Bacilli</taxon>
        <taxon>Bacillales</taxon>
        <taxon>Paenibacillaceae</taxon>
        <taxon>Cohnella</taxon>
    </lineage>
</organism>
<keyword evidence="3" id="KW-1185">Reference proteome</keyword>
<dbReference type="Proteomes" id="UP000289856">
    <property type="component" value="Chromosome"/>
</dbReference>
<evidence type="ECO:0008006" key="4">
    <source>
        <dbReference type="Google" id="ProtNLM"/>
    </source>
</evidence>
<accession>A0A3T1DA71</accession>
<proteinExistence type="predicted"/>
<keyword evidence="1" id="KW-0812">Transmembrane</keyword>
<keyword evidence="1" id="KW-0472">Membrane</keyword>
<dbReference type="RefSeq" id="WP_130613229.1">
    <property type="nucleotide sequence ID" value="NZ_AP019400.1"/>
</dbReference>
<dbReference type="GO" id="GO:0016020">
    <property type="term" value="C:membrane"/>
    <property type="evidence" value="ECO:0007669"/>
    <property type="project" value="InterPro"/>
</dbReference>
<dbReference type="EMBL" id="AP019400">
    <property type="protein sequence ID" value="BBI34985.1"/>
    <property type="molecule type" value="Genomic_DNA"/>
</dbReference>
<dbReference type="OrthoDB" id="9792788at2"/>
<sequence>MQRKLLAIFFIFALLELWGIIMMTQWIGGWATFFLIVATGFLGGWLIQVEGRRVWQQAQRQMQSGQAPGHSLLEGLCVLAGGILLIIPGFLSDLIGLTMLFPLTRPIYHLFLYRLLERTIRSGRFTIYGGSNRR</sequence>
<protein>
    <recommendedName>
        <fullName evidence="4">Membrane protein FxsA</fullName>
    </recommendedName>
</protein>
<evidence type="ECO:0000313" key="3">
    <source>
        <dbReference type="Proteomes" id="UP000289856"/>
    </source>
</evidence>
<dbReference type="InterPro" id="IPR007313">
    <property type="entry name" value="FxsA"/>
</dbReference>
<dbReference type="Pfam" id="PF04186">
    <property type="entry name" value="FxsA"/>
    <property type="match status" value="1"/>
</dbReference>
<name>A0A3T1DA71_9BACL</name>
<dbReference type="PANTHER" id="PTHR35335">
    <property type="entry name" value="UPF0716 PROTEIN FXSA"/>
    <property type="match status" value="1"/>
</dbReference>
<feature type="transmembrane region" description="Helical" evidence="1">
    <location>
        <begin position="29"/>
        <end position="49"/>
    </location>
</feature>
<keyword evidence="1" id="KW-1133">Transmembrane helix</keyword>
<dbReference type="AlphaFoldDB" id="A0A3T1DA71"/>
<feature type="transmembrane region" description="Helical" evidence="1">
    <location>
        <begin position="70"/>
        <end position="91"/>
    </location>
</feature>
<dbReference type="NCBIfam" id="NF008528">
    <property type="entry name" value="PRK11463.1-2"/>
    <property type="match status" value="1"/>
</dbReference>
<gene>
    <name evidence="2" type="ORF">KCTCHS21_43840</name>
</gene>
<evidence type="ECO:0000313" key="2">
    <source>
        <dbReference type="EMBL" id="BBI34985.1"/>
    </source>
</evidence>
<dbReference type="PANTHER" id="PTHR35335:SF1">
    <property type="entry name" value="UPF0716 PROTEIN FXSA"/>
    <property type="match status" value="1"/>
</dbReference>
<feature type="transmembrane region" description="Helical" evidence="1">
    <location>
        <begin position="97"/>
        <end position="116"/>
    </location>
</feature>